<evidence type="ECO:0000313" key="8">
    <source>
        <dbReference type="EMBL" id="KAG6523948.1"/>
    </source>
</evidence>
<dbReference type="InterPro" id="IPR036291">
    <property type="entry name" value="NAD(P)-bd_dom_sf"/>
</dbReference>
<keyword evidence="6" id="KW-0443">Lipid metabolism</keyword>
<comment type="caution">
    <text evidence="8">The sequence shown here is derived from an EMBL/GenBank/DDBJ whole genome shotgun (WGS) entry which is preliminary data.</text>
</comment>
<protein>
    <recommendedName>
        <fullName evidence="3">3-oxoacyl-[acyl-carrier-protein] reductase</fullName>
        <ecNumber evidence="3">1.1.1.100</ecNumber>
    </recommendedName>
</protein>
<dbReference type="Proteomes" id="UP000734854">
    <property type="component" value="Unassembled WGS sequence"/>
</dbReference>
<reference evidence="8 9" key="1">
    <citation type="submission" date="2020-08" db="EMBL/GenBank/DDBJ databases">
        <title>Plant Genome Project.</title>
        <authorList>
            <person name="Zhang R.-G."/>
        </authorList>
    </citation>
    <scope>NUCLEOTIDE SEQUENCE [LARGE SCALE GENOMIC DNA]</scope>
    <source>
        <tissue evidence="8">Rhizome</tissue>
    </source>
</reference>
<dbReference type="EMBL" id="JACMSC010000004">
    <property type="protein sequence ID" value="KAG6523948.1"/>
    <property type="molecule type" value="Genomic_DNA"/>
</dbReference>
<comment type="similarity">
    <text evidence="2">Belongs to the short-chain dehydrogenases/reductases (SDR) family.</text>
</comment>
<dbReference type="SUPFAM" id="SSF51735">
    <property type="entry name" value="NAD(P)-binding Rossmann-fold domains"/>
    <property type="match status" value="1"/>
</dbReference>
<dbReference type="PANTHER" id="PTHR42879:SF2">
    <property type="entry name" value="3-OXOACYL-[ACYL-CARRIER-PROTEIN] REDUCTASE FABG"/>
    <property type="match status" value="1"/>
</dbReference>
<evidence type="ECO:0000256" key="6">
    <source>
        <dbReference type="ARBA" id="ARBA00023160"/>
    </source>
</evidence>
<gene>
    <name evidence="8" type="ORF">ZIOFF_013836</name>
</gene>
<evidence type="ECO:0000256" key="7">
    <source>
        <dbReference type="ARBA" id="ARBA00048508"/>
    </source>
</evidence>
<name>A0A8J5LD64_ZINOF</name>
<organism evidence="8 9">
    <name type="scientific">Zingiber officinale</name>
    <name type="common">Ginger</name>
    <name type="synonym">Amomum zingiber</name>
    <dbReference type="NCBI Taxonomy" id="94328"/>
    <lineage>
        <taxon>Eukaryota</taxon>
        <taxon>Viridiplantae</taxon>
        <taxon>Streptophyta</taxon>
        <taxon>Embryophyta</taxon>
        <taxon>Tracheophyta</taxon>
        <taxon>Spermatophyta</taxon>
        <taxon>Magnoliopsida</taxon>
        <taxon>Liliopsida</taxon>
        <taxon>Zingiberales</taxon>
        <taxon>Zingiberaceae</taxon>
        <taxon>Zingiber</taxon>
    </lineage>
</organism>
<dbReference type="GO" id="GO:0004316">
    <property type="term" value="F:3-oxoacyl-[acyl-carrier-protein] reductase (NADPH) activity"/>
    <property type="evidence" value="ECO:0007669"/>
    <property type="project" value="UniProtKB-EC"/>
</dbReference>
<evidence type="ECO:0000256" key="2">
    <source>
        <dbReference type="ARBA" id="ARBA00006484"/>
    </source>
</evidence>
<dbReference type="GO" id="GO:0006633">
    <property type="term" value="P:fatty acid biosynthetic process"/>
    <property type="evidence" value="ECO:0007669"/>
    <property type="project" value="UniProtKB-KW"/>
</dbReference>
<dbReference type="PANTHER" id="PTHR42879">
    <property type="entry name" value="3-OXOACYL-(ACYL-CARRIER-PROTEIN) REDUCTASE"/>
    <property type="match status" value="1"/>
</dbReference>
<comment type="pathway">
    <text evidence="1">Lipid metabolism; fatty acid biosynthesis.</text>
</comment>
<dbReference type="EC" id="1.1.1.100" evidence="3"/>
<dbReference type="PRINTS" id="PR00081">
    <property type="entry name" value="GDHRDH"/>
</dbReference>
<comment type="catalytic activity">
    <reaction evidence="7">
        <text>a (3R)-hydroxyacyl-[ACP] + NADP(+) = a 3-oxoacyl-[ACP] + NADPH + H(+)</text>
        <dbReference type="Rhea" id="RHEA:17397"/>
        <dbReference type="Rhea" id="RHEA-COMP:9916"/>
        <dbReference type="Rhea" id="RHEA-COMP:9945"/>
        <dbReference type="ChEBI" id="CHEBI:15378"/>
        <dbReference type="ChEBI" id="CHEBI:57783"/>
        <dbReference type="ChEBI" id="CHEBI:58349"/>
        <dbReference type="ChEBI" id="CHEBI:78776"/>
        <dbReference type="ChEBI" id="CHEBI:78827"/>
        <dbReference type="EC" id="1.1.1.100"/>
    </reaction>
</comment>
<keyword evidence="9" id="KW-1185">Reference proteome</keyword>
<proteinExistence type="inferred from homology"/>
<dbReference type="InterPro" id="IPR002347">
    <property type="entry name" value="SDR_fam"/>
</dbReference>
<dbReference type="AlphaFoldDB" id="A0A8J5LD64"/>
<keyword evidence="6" id="KW-0275">Fatty acid biosynthesis</keyword>
<evidence type="ECO:0000256" key="5">
    <source>
        <dbReference type="ARBA" id="ARBA00022832"/>
    </source>
</evidence>
<dbReference type="Gene3D" id="3.40.50.720">
    <property type="entry name" value="NAD(P)-binding Rossmann-like Domain"/>
    <property type="match status" value="1"/>
</dbReference>
<accession>A0A8J5LD64</accession>
<dbReference type="InterPro" id="IPR050259">
    <property type="entry name" value="SDR"/>
</dbReference>
<sequence length="105" mass="12051">MKTTKGEKVMNPTDAYRKEIRKEVKWVNAIVPGFITSDMTAKLGEDIEKKILESIPMGRYGRLEEVASLVEFLALSPTSSYITGQFTNLKYSRVEIDEVRFEWAE</sequence>
<evidence type="ECO:0000313" key="9">
    <source>
        <dbReference type="Proteomes" id="UP000734854"/>
    </source>
</evidence>
<evidence type="ECO:0000256" key="1">
    <source>
        <dbReference type="ARBA" id="ARBA00005194"/>
    </source>
</evidence>
<evidence type="ECO:0000256" key="4">
    <source>
        <dbReference type="ARBA" id="ARBA00022516"/>
    </source>
</evidence>
<keyword evidence="4" id="KW-0444">Lipid biosynthesis</keyword>
<keyword evidence="5" id="KW-0276">Fatty acid metabolism</keyword>
<dbReference type="Pfam" id="PF13561">
    <property type="entry name" value="adh_short_C2"/>
    <property type="match status" value="1"/>
</dbReference>
<evidence type="ECO:0000256" key="3">
    <source>
        <dbReference type="ARBA" id="ARBA00012948"/>
    </source>
</evidence>